<dbReference type="EMBL" id="JACOQG010000010">
    <property type="protein sequence ID" value="MBC5779630.1"/>
    <property type="molecule type" value="Genomic_DNA"/>
</dbReference>
<proteinExistence type="predicted"/>
<accession>A0ABR7II57</accession>
<sequence length="271" mass="31201">MKKFRTVYHTINTHRIIPGKTVRFAVLADLHGLEFGPGNERLIQKIHECSPDVVLVSGDVIVRNCTDTFHTAAELLTRLAESYPVFYALGNHEYKLYTADPEENELAEEYLKYEERLKKAGVRILHNQCELLEAEGCPFTVYGLEIPLIYYKKPKSPMLQTEEIEQLIGKPDQDRVNLLLAHNPKYGNAYFKWGADLIFCGHYHGGVMRFGRNRGVLSPQFQLFPPYCCGAFHRKNQHMYVSAGLGEHTIPVRIHNPRELLIVDYRGREEK</sequence>
<dbReference type="Gene3D" id="3.60.21.10">
    <property type="match status" value="1"/>
</dbReference>
<organism evidence="2 3">
    <name type="scientific">Blautia difficilis</name>
    <dbReference type="NCBI Taxonomy" id="2763027"/>
    <lineage>
        <taxon>Bacteria</taxon>
        <taxon>Bacillati</taxon>
        <taxon>Bacillota</taxon>
        <taxon>Clostridia</taxon>
        <taxon>Lachnospirales</taxon>
        <taxon>Lachnospiraceae</taxon>
        <taxon>Blautia</taxon>
    </lineage>
</organism>
<dbReference type="Proteomes" id="UP000649826">
    <property type="component" value="Unassembled WGS sequence"/>
</dbReference>
<dbReference type="PANTHER" id="PTHR31302:SF32">
    <property type="entry name" value="PHOSPHOESTERASE"/>
    <property type="match status" value="1"/>
</dbReference>
<dbReference type="PANTHER" id="PTHR31302">
    <property type="entry name" value="TRANSMEMBRANE PROTEIN WITH METALLOPHOSPHOESTERASE DOMAIN-RELATED"/>
    <property type="match status" value="1"/>
</dbReference>
<evidence type="ECO:0000259" key="1">
    <source>
        <dbReference type="Pfam" id="PF00149"/>
    </source>
</evidence>
<dbReference type="InterPro" id="IPR004843">
    <property type="entry name" value="Calcineurin-like_PHP"/>
</dbReference>
<keyword evidence="3" id="KW-1185">Reference proteome</keyword>
<dbReference type="Pfam" id="PF00149">
    <property type="entry name" value="Metallophos"/>
    <property type="match status" value="1"/>
</dbReference>
<dbReference type="SUPFAM" id="SSF56300">
    <property type="entry name" value="Metallo-dependent phosphatases"/>
    <property type="match status" value="1"/>
</dbReference>
<dbReference type="InterPro" id="IPR051158">
    <property type="entry name" value="Metallophosphoesterase_sf"/>
</dbReference>
<reference evidence="2 3" key="1">
    <citation type="submission" date="2020-08" db="EMBL/GenBank/DDBJ databases">
        <title>Genome public.</title>
        <authorList>
            <person name="Liu C."/>
            <person name="Sun Q."/>
        </authorList>
    </citation>
    <scope>NUCLEOTIDE SEQUENCE [LARGE SCALE GENOMIC DNA]</scope>
    <source>
        <strain evidence="2 3">M29</strain>
    </source>
</reference>
<protein>
    <submittedName>
        <fullName evidence="2">Metallophosphoesterase</fullName>
    </submittedName>
</protein>
<gene>
    <name evidence="2" type="ORF">H8Z82_08135</name>
</gene>
<evidence type="ECO:0000313" key="2">
    <source>
        <dbReference type="EMBL" id="MBC5779630.1"/>
    </source>
</evidence>
<feature type="domain" description="Calcineurin-like phosphoesterase" evidence="1">
    <location>
        <begin position="23"/>
        <end position="205"/>
    </location>
</feature>
<comment type="caution">
    <text evidence="2">The sequence shown here is derived from an EMBL/GenBank/DDBJ whole genome shotgun (WGS) entry which is preliminary data.</text>
</comment>
<name>A0ABR7II57_9FIRM</name>
<dbReference type="RefSeq" id="WP_019161454.1">
    <property type="nucleotide sequence ID" value="NZ_JACOQG010000010.1"/>
</dbReference>
<evidence type="ECO:0000313" key="3">
    <source>
        <dbReference type="Proteomes" id="UP000649826"/>
    </source>
</evidence>
<dbReference type="InterPro" id="IPR029052">
    <property type="entry name" value="Metallo-depent_PP-like"/>
</dbReference>